<protein>
    <submittedName>
        <fullName evidence="2">Uncharacterized protein</fullName>
    </submittedName>
</protein>
<evidence type="ECO:0000256" key="1">
    <source>
        <dbReference type="SAM" id="Phobius"/>
    </source>
</evidence>
<accession>A0A0H5R306</accession>
<keyword evidence="1" id="KW-0812">Transmembrane</keyword>
<keyword evidence="1" id="KW-1133">Transmembrane helix</keyword>
<dbReference type="AlphaFoldDB" id="A0A0H5R306"/>
<reference evidence="2" key="1">
    <citation type="submission" date="2015-04" db="EMBL/GenBank/DDBJ databases">
        <title>The genome sequence of the plant pathogenic Rhizarian Plasmodiophora brassicae reveals insights in its biotrophic life cycle and the origin of chitin synthesis.</title>
        <authorList>
            <person name="Schwelm A."/>
            <person name="Fogelqvist J."/>
            <person name="Knaust A."/>
            <person name="Julke S."/>
            <person name="Lilja T."/>
            <person name="Dhandapani V."/>
            <person name="Bonilla-Rosso G."/>
            <person name="Karlsson M."/>
            <person name="Shevchenko A."/>
            <person name="Choi S.R."/>
            <person name="Kim H.G."/>
            <person name="Park J.Y."/>
            <person name="Lim Y.P."/>
            <person name="Ludwig-Muller J."/>
            <person name="Dixelius C."/>
        </authorList>
    </citation>
    <scope>NUCLEOTIDE SEQUENCE</scope>
    <source>
        <tissue evidence="2">Potato root galls</tissue>
    </source>
</reference>
<feature type="non-terminal residue" evidence="2">
    <location>
        <position position="108"/>
    </location>
</feature>
<name>A0A0H5R306_9EUKA</name>
<proteinExistence type="predicted"/>
<dbReference type="EMBL" id="HACM01001872">
    <property type="protein sequence ID" value="CRZ02314.1"/>
    <property type="molecule type" value="Transcribed_RNA"/>
</dbReference>
<organism evidence="2">
    <name type="scientific">Spongospora subterranea</name>
    <dbReference type="NCBI Taxonomy" id="70186"/>
    <lineage>
        <taxon>Eukaryota</taxon>
        <taxon>Sar</taxon>
        <taxon>Rhizaria</taxon>
        <taxon>Endomyxa</taxon>
        <taxon>Phytomyxea</taxon>
        <taxon>Plasmodiophorida</taxon>
        <taxon>Plasmodiophoridae</taxon>
        <taxon>Spongospora</taxon>
    </lineage>
</organism>
<sequence length="108" mass="12172">MIMSQRSTEFNTIGAIVSISVIVTAICTALTTWIIMREPEGDLPTVRAVYKAFAKEREQIGQIIGNLNQVKHVAILIDSLYYKITKNQDIVYNLGMRKLLLTDLMISL</sequence>
<keyword evidence="1" id="KW-0472">Membrane</keyword>
<feature type="transmembrane region" description="Helical" evidence="1">
    <location>
        <begin position="12"/>
        <end position="36"/>
    </location>
</feature>
<evidence type="ECO:0000313" key="2">
    <source>
        <dbReference type="EMBL" id="CRZ02314.1"/>
    </source>
</evidence>